<dbReference type="Pfam" id="PF00593">
    <property type="entry name" value="TonB_dep_Rec_b-barrel"/>
    <property type="match status" value="1"/>
</dbReference>
<keyword evidence="10 12" id="KW-0472">Membrane</keyword>
<evidence type="ECO:0000256" key="1">
    <source>
        <dbReference type="ARBA" id="ARBA00004571"/>
    </source>
</evidence>
<comment type="subcellular location">
    <subcellularLocation>
        <location evidence="1 12">Cell outer membrane</location>
        <topology evidence="1 12">Multi-pass membrane protein</topology>
    </subcellularLocation>
</comment>
<evidence type="ECO:0000259" key="14">
    <source>
        <dbReference type="Pfam" id="PF00593"/>
    </source>
</evidence>
<keyword evidence="16" id="KW-0675">Receptor</keyword>
<keyword evidence="17" id="KW-1185">Reference proteome</keyword>
<dbReference type="OrthoDB" id="9761152at2"/>
<dbReference type="EMBL" id="CP029463">
    <property type="protein sequence ID" value="AWM13926.1"/>
    <property type="molecule type" value="Genomic_DNA"/>
</dbReference>
<keyword evidence="2 12" id="KW-0813">Transport</keyword>
<evidence type="ECO:0000313" key="17">
    <source>
        <dbReference type="Proteomes" id="UP000245429"/>
    </source>
</evidence>
<keyword evidence="6" id="KW-0732">Signal</keyword>
<evidence type="ECO:0000256" key="5">
    <source>
        <dbReference type="ARBA" id="ARBA00022692"/>
    </source>
</evidence>
<gene>
    <name evidence="16" type="ORF">DI487_08655</name>
</gene>
<dbReference type="InterPro" id="IPR000531">
    <property type="entry name" value="Beta-barrel_TonB"/>
</dbReference>
<reference evidence="16 17" key="1">
    <citation type="submission" date="2018-05" db="EMBL/GenBank/DDBJ databases">
        <title>Flavobacterium sp. MEBiC07310.</title>
        <authorList>
            <person name="Baek K."/>
        </authorList>
    </citation>
    <scope>NUCLEOTIDE SEQUENCE [LARGE SCALE GENOMIC DNA]</scope>
    <source>
        <strain evidence="16 17">MEBiC07310</strain>
    </source>
</reference>
<keyword evidence="5 12" id="KW-0812">Transmembrane</keyword>
<evidence type="ECO:0000313" key="16">
    <source>
        <dbReference type="EMBL" id="AWM13926.1"/>
    </source>
</evidence>
<dbReference type="GO" id="GO:0015344">
    <property type="term" value="F:siderophore uptake transmembrane transporter activity"/>
    <property type="evidence" value="ECO:0007669"/>
    <property type="project" value="TreeGrafter"/>
</dbReference>
<dbReference type="Gene3D" id="2.40.170.20">
    <property type="entry name" value="TonB-dependent receptor, beta-barrel domain"/>
    <property type="match status" value="1"/>
</dbReference>
<dbReference type="Gene3D" id="2.170.130.10">
    <property type="entry name" value="TonB-dependent receptor, plug domain"/>
    <property type="match status" value="1"/>
</dbReference>
<proteinExistence type="inferred from homology"/>
<protein>
    <submittedName>
        <fullName evidence="16">TonB-dependent receptor</fullName>
    </submittedName>
</protein>
<keyword evidence="4" id="KW-0410">Iron transport</keyword>
<dbReference type="PANTHER" id="PTHR32552:SF68">
    <property type="entry name" value="FERRICHROME OUTER MEMBRANE TRANSPORTER_PHAGE RECEPTOR"/>
    <property type="match status" value="1"/>
</dbReference>
<dbReference type="InterPro" id="IPR037066">
    <property type="entry name" value="Plug_dom_sf"/>
</dbReference>
<evidence type="ECO:0000256" key="10">
    <source>
        <dbReference type="ARBA" id="ARBA00023136"/>
    </source>
</evidence>
<evidence type="ECO:0000256" key="13">
    <source>
        <dbReference type="RuleBase" id="RU003357"/>
    </source>
</evidence>
<keyword evidence="8" id="KW-0406">Ion transport</keyword>
<accession>A0A2U8QVK9</accession>
<feature type="domain" description="TonB-dependent receptor-like beta-barrel" evidence="14">
    <location>
        <begin position="276"/>
        <end position="705"/>
    </location>
</feature>
<evidence type="ECO:0000256" key="3">
    <source>
        <dbReference type="ARBA" id="ARBA00022452"/>
    </source>
</evidence>
<dbReference type="KEGG" id="fse:DI487_08655"/>
<comment type="similarity">
    <text evidence="12 13">Belongs to the TonB-dependent receptor family.</text>
</comment>
<feature type="domain" description="TonB-dependent receptor plug" evidence="15">
    <location>
        <begin position="58"/>
        <end position="166"/>
    </location>
</feature>
<evidence type="ECO:0000256" key="9">
    <source>
        <dbReference type="ARBA" id="ARBA00023077"/>
    </source>
</evidence>
<dbReference type="AlphaFoldDB" id="A0A2U8QVK9"/>
<evidence type="ECO:0000259" key="15">
    <source>
        <dbReference type="Pfam" id="PF07715"/>
    </source>
</evidence>
<keyword evidence="11 12" id="KW-0998">Cell outer membrane</keyword>
<dbReference type="PROSITE" id="PS52016">
    <property type="entry name" value="TONB_DEPENDENT_REC_3"/>
    <property type="match status" value="1"/>
</dbReference>
<dbReference type="RefSeq" id="WP_109569293.1">
    <property type="nucleotide sequence ID" value="NZ_CP029463.1"/>
</dbReference>
<evidence type="ECO:0000256" key="8">
    <source>
        <dbReference type="ARBA" id="ARBA00023065"/>
    </source>
</evidence>
<dbReference type="InterPro" id="IPR039426">
    <property type="entry name" value="TonB-dep_rcpt-like"/>
</dbReference>
<evidence type="ECO:0000256" key="2">
    <source>
        <dbReference type="ARBA" id="ARBA00022448"/>
    </source>
</evidence>
<dbReference type="GO" id="GO:0009279">
    <property type="term" value="C:cell outer membrane"/>
    <property type="evidence" value="ECO:0007669"/>
    <property type="project" value="UniProtKB-SubCell"/>
</dbReference>
<evidence type="ECO:0000256" key="11">
    <source>
        <dbReference type="ARBA" id="ARBA00023237"/>
    </source>
</evidence>
<keyword evidence="7" id="KW-0408">Iron</keyword>
<evidence type="ECO:0000256" key="7">
    <source>
        <dbReference type="ARBA" id="ARBA00023004"/>
    </source>
</evidence>
<dbReference type="Proteomes" id="UP000245429">
    <property type="component" value="Chromosome"/>
</dbReference>
<name>A0A2U8QVK9_9FLAO</name>
<evidence type="ECO:0000256" key="12">
    <source>
        <dbReference type="PROSITE-ProRule" id="PRU01360"/>
    </source>
</evidence>
<dbReference type="InterPro" id="IPR012910">
    <property type="entry name" value="Plug_dom"/>
</dbReference>
<dbReference type="PANTHER" id="PTHR32552">
    <property type="entry name" value="FERRICHROME IRON RECEPTOR-RELATED"/>
    <property type="match status" value="1"/>
</dbReference>
<dbReference type="InterPro" id="IPR036942">
    <property type="entry name" value="Beta-barrel_TonB_sf"/>
</dbReference>
<evidence type="ECO:0000256" key="6">
    <source>
        <dbReference type="ARBA" id="ARBA00022729"/>
    </source>
</evidence>
<dbReference type="Pfam" id="PF07715">
    <property type="entry name" value="Plug"/>
    <property type="match status" value="1"/>
</dbReference>
<keyword evidence="9 13" id="KW-0798">TonB box</keyword>
<evidence type="ECO:0000256" key="4">
    <source>
        <dbReference type="ARBA" id="ARBA00022496"/>
    </source>
</evidence>
<dbReference type="SUPFAM" id="SSF56935">
    <property type="entry name" value="Porins"/>
    <property type="match status" value="1"/>
</dbReference>
<sequence length="753" mass="84595">MKLLFTKSAKHKVTNPKTLLSLTAVLVYSVSFSQERAKDTTKVTDLKEVTVSAVRAKDKNPITFTNVSEEEIESKNLGQDIPILLNYLPSVVTTTDAGNGVGYTAMRVRGSDGSRINVTLNGIPFNDSESQGSFFVDLPDFASSLESVQLQRGVGTSTNGAGAFGASLNMQTKSYQEKAHAEIANSVGSFGTQKHTLSFGTGLHGNFEMNGRISQIESDGYVDRGSSNMFGYLFNANYVKENTLIKLIAFGGKEKTYQAWWGQDTAAMEGLRATNPNFDFGRKFNVSGIMMNDNGEITGYYNDQTDNYWQNHFQLHWTEKWTENWTSNTALHYTKGKGYYEEYIDNYYYSNILFEDDSYLSFFGLDDITVNGNTISSMNYIRKRWLDNDFFGATFSANYKTAKTDILLGGAANRYLGKHYGDVVWTQYEIPDLGRYYSNYGNKDDVNFYAKASQQFNKLNVFIDLQYRYVGYQATSYKFADVNDTFHFFNPKVGLNYQLNTKNAFYGFAGVANKEPRRSDYEDENIKPERLYDFELGWKHNSSKFKLSANGFFMYYLDQLVMTGALSDTGSPIFTNSGKSYRLGAEVESVVKITNKFNVQANATLSDNRNIDFYFQRDGELKNLGNTTIAFSPKIVSAGALNYLPLQNLQLSLLGKYVGKQYMGNIDSEASALKAYGTLDFNAVYEWKINKGLKSIVFTALINNLLNSKYSSNGYFYTYDDDWSNPGSVSTIEGTGYYPQAGINGLVGVTLKF</sequence>
<organism evidence="16 17">
    <name type="scientific">Flavobacterium sediminis</name>
    <dbReference type="NCBI Taxonomy" id="2201181"/>
    <lineage>
        <taxon>Bacteria</taxon>
        <taxon>Pseudomonadati</taxon>
        <taxon>Bacteroidota</taxon>
        <taxon>Flavobacteriia</taxon>
        <taxon>Flavobacteriales</taxon>
        <taxon>Flavobacteriaceae</taxon>
        <taxon>Flavobacterium</taxon>
    </lineage>
</organism>
<keyword evidence="3 12" id="KW-1134">Transmembrane beta strand</keyword>